<dbReference type="GO" id="GO:0005509">
    <property type="term" value="F:calcium ion binding"/>
    <property type="evidence" value="ECO:0007669"/>
    <property type="project" value="InterPro"/>
</dbReference>
<reference evidence="3 4" key="1">
    <citation type="submission" date="2015-05" db="EMBL/GenBank/DDBJ databases">
        <title>Draft genome sequence of Microvirga vignae strain BR3299, a novel nitrogen fixing bacteria isolated from Brazil semi-aired region.</title>
        <authorList>
            <person name="Zilli J.E."/>
            <person name="Passos S.R."/>
            <person name="Leite J."/>
            <person name="Baldani J.I."/>
            <person name="Xavier G.R."/>
            <person name="Rumjaneck N.G."/>
            <person name="Simoes-Araujo J.L."/>
        </authorList>
    </citation>
    <scope>NUCLEOTIDE SEQUENCE [LARGE SCALE GENOMIC DNA]</scope>
    <source>
        <strain evidence="3 4">BR3299</strain>
    </source>
</reference>
<sequence length="580" mass="58812">MTTYTYTVSTAETATRTVGANESLLVAPTGSISVSLATGHAIDAAAGATINILGTVAAGGVLGSALWSAGSASVSIGATGTVLSNNIGLYLENAGPNFVENDGTISGANAAVRSSASLYLINRGTIQSGDGTDFTSDAIGGSSSADTIINEGVIRGGEIYLGDGRDIYYGRNGFAQKLISLGNGDDRAYGGAGSEHFYGATGDDLLDGGGGQDRALFTDSAAGTHTIDLRISGPQDTGEGFDTLVSIENVTVFNGDYQLIGNDAGNVFEGGIGKDTLIGGNGNDTLFGYQGDDIFDGGSGIDTVTFTPLVSGFGRIVINVSAVVNLASQAAQDTGYGNDTFIGIENLIGTALADTFTGDGAANTFWGKLGNDTLDGASGNDVLVQEMADGDDRLVGGAGFDTVSFAGSAGADISLARTGAQSSAYGADIYLGIENLSGGAGNDRFTGSTLANTLKGNAGNDTLDGGTGKDVLTGGAGNDTFVFRDRLGSANVDQITDYNKAYDSLQLDNRYMSKLGPAGRLSSAKFVLGTKALDADDHLIYDRAKGCLYYDPDGSGAAAKVLIAQFTNKAALTYSEFTVI</sequence>
<dbReference type="SUPFAM" id="SSF51120">
    <property type="entry name" value="beta-Roll"/>
    <property type="match status" value="4"/>
</dbReference>
<keyword evidence="2" id="KW-0964">Secreted</keyword>
<dbReference type="STRING" id="1225564.AA309_01635"/>
<dbReference type="Pfam" id="PF00353">
    <property type="entry name" value="HemolysinCabind"/>
    <property type="match status" value="5"/>
</dbReference>
<dbReference type="PANTHER" id="PTHR38340">
    <property type="entry name" value="S-LAYER PROTEIN"/>
    <property type="match status" value="1"/>
</dbReference>
<dbReference type="InterPro" id="IPR001343">
    <property type="entry name" value="Hemolysn_Ca-bd"/>
</dbReference>
<evidence type="ECO:0000256" key="1">
    <source>
        <dbReference type="ARBA" id="ARBA00004613"/>
    </source>
</evidence>
<evidence type="ECO:0000256" key="2">
    <source>
        <dbReference type="ARBA" id="ARBA00022525"/>
    </source>
</evidence>
<dbReference type="PRINTS" id="PR00313">
    <property type="entry name" value="CABNDNGRPT"/>
</dbReference>
<dbReference type="InterPro" id="IPR050557">
    <property type="entry name" value="RTX_toxin/Mannuronan_C5-epim"/>
</dbReference>
<dbReference type="Proteomes" id="UP000035489">
    <property type="component" value="Unassembled WGS sequence"/>
</dbReference>
<dbReference type="Gene3D" id="2.150.10.10">
    <property type="entry name" value="Serralysin-like metalloprotease, C-terminal"/>
    <property type="match status" value="2"/>
</dbReference>
<dbReference type="EMBL" id="LCYG01000004">
    <property type="protein sequence ID" value="KLK94922.1"/>
    <property type="molecule type" value="Genomic_DNA"/>
</dbReference>
<gene>
    <name evidence="3" type="ORF">AA309_01635</name>
</gene>
<keyword evidence="4" id="KW-1185">Reference proteome</keyword>
<dbReference type="RefSeq" id="WP_047187229.1">
    <property type="nucleotide sequence ID" value="NZ_LCYG01000004.1"/>
</dbReference>
<dbReference type="InterPro" id="IPR018511">
    <property type="entry name" value="Hemolysin-typ_Ca-bd_CS"/>
</dbReference>
<dbReference type="PANTHER" id="PTHR38340:SF1">
    <property type="entry name" value="S-LAYER PROTEIN"/>
    <property type="match status" value="1"/>
</dbReference>
<dbReference type="OrthoDB" id="8019836at2"/>
<dbReference type="PATRIC" id="fig|1225564.3.peg.4249"/>
<comment type="caution">
    <text evidence="3">The sequence shown here is derived from an EMBL/GenBank/DDBJ whole genome shotgun (WGS) entry which is preliminary data.</text>
</comment>
<proteinExistence type="predicted"/>
<evidence type="ECO:0008006" key="5">
    <source>
        <dbReference type="Google" id="ProtNLM"/>
    </source>
</evidence>
<organism evidence="3 4">
    <name type="scientific">Microvirga vignae</name>
    <dbReference type="NCBI Taxonomy" id="1225564"/>
    <lineage>
        <taxon>Bacteria</taxon>
        <taxon>Pseudomonadati</taxon>
        <taxon>Pseudomonadota</taxon>
        <taxon>Alphaproteobacteria</taxon>
        <taxon>Hyphomicrobiales</taxon>
        <taxon>Methylobacteriaceae</taxon>
        <taxon>Microvirga</taxon>
    </lineage>
</organism>
<dbReference type="InterPro" id="IPR011049">
    <property type="entry name" value="Serralysin-like_metalloprot_C"/>
</dbReference>
<dbReference type="GO" id="GO:0005576">
    <property type="term" value="C:extracellular region"/>
    <property type="evidence" value="ECO:0007669"/>
    <property type="project" value="UniProtKB-SubCell"/>
</dbReference>
<accession>A0A0H1RQI8</accession>
<dbReference type="PROSITE" id="PS00330">
    <property type="entry name" value="HEMOLYSIN_CALCIUM"/>
    <property type="match status" value="1"/>
</dbReference>
<evidence type="ECO:0000313" key="4">
    <source>
        <dbReference type="Proteomes" id="UP000035489"/>
    </source>
</evidence>
<dbReference type="AlphaFoldDB" id="A0A0H1RQI8"/>
<protein>
    <recommendedName>
        <fullName evidence="5">Calcium-binding protein</fullName>
    </recommendedName>
</protein>
<comment type="subcellular location">
    <subcellularLocation>
        <location evidence="1">Secreted</location>
    </subcellularLocation>
</comment>
<evidence type="ECO:0000313" key="3">
    <source>
        <dbReference type="EMBL" id="KLK94922.1"/>
    </source>
</evidence>
<name>A0A0H1RQI8_9HYPH</name>